<dbReference type="STRING" id="1028.SAMN05661096_03508"/>
<evidence type="ECO:0000313" key="2">
    <source>
        <dbReference type="EMBL" id="SMG48713.1"/>
    </source>
</evidence>
<organism evidence="2 3">
    <name type="scientific">Marivirga sericea</name>
    <dbReference type="NCBI Taxonomy" id="1028"/>
    <lineage>
        <taxon>Bacteria</taxon>
        <taxon>Pseudomonadati</taxon>
        <taxon>Bacteroidota</taxon>
        <taxon>Cytophagia</taxon>
        <taxon>Cytophagales</taxon>
        <taxon>Marivirgaceae</taxon>
        <taxon>Marivirga</taxon>
    </lineage>
</organism>
<accession>A0A1X7L5S7</accession>
<reference evidence="3" key="1">
    <citation type="submission" date="2017-04" db="EMBL/GenBank/DDBJ databases">
        <authorList>
            <person name="Varghese N."/>
            <person name="Submissions S."/>
        </authorList>
    </citation>
    <scope>NUCLEOTIDE SEQUENCE [LARGE SCALE GENOMIC DNA]</scope>
    <source>
        <strain evidence="3">DSM 4125</strain>
    </source>
</reference>
<dbReference type="EMBL" id="FXAW01000008">
    <property type="protein sequence ID" value="SMG48713.1"/>
    <property type="molecule type" value="Genomic_DNA"/>
</dbReference>
<dbReference type="RefSeq" id="WP_085518640.1">
    <property type="nucleotide sequence ID" value="NZ_FXAW01000008.1"/>
</dbReference>
<evidence type="ECO:0000259" key="1">
    <source>
        <dbReference type="Pfam" id="PF19089"/>
    </source>
</evidence>
<evidence type="ECO:0000313" key="3">
    <source>
        <dbReference type="Proteomes" id="UP000193804"/>
    </source>
</evidence>
<name>A0A1X7L5S7_9BACT</name>
<gene>
    <name evidence="2" type="ORF">SAMN05661096_03508</name>
</gene>
<proteinExistence type="predicted"/>
<dbReference type="AlphaFoldDB" id="A0A1X7L5S7"/>
<protein>
    <recommendedName>
        <fullName evidence="1">DUF5777 domain-containing protein</fullName>
    </recommendedName>
</protein>
<dbReference type="Pfam" id="PF19089">
    <property type="entry name" value="DUF5777"/>
    <property type="match status" value="1"/>
</dbReference>
<dbReference type="InterPro" id="IPR045916">
    <property type="entry name" value="DUF5777"/>
</dbReference>
<keyword evidence="3" id="KW-1185">Reference proteome</keyword>
<feature type="domain" description="DUF5777" evidence="1">
    <location>
        <begin position="27"/>
        <end position="270"/>
    </location>
</feature>
<sequence>MKKTVILLIIQFWVFNLFSQQDREKVFRDTRVVNGHSTELLPKGMMKFIISHRFGDISSGIQQLYGLDNSTIRIGLDYAITDFINIGFGRSSLQKHYDVYLKYRLLQQKKDGGSPVSLVYYTNAAVRTIQTPQTETLSFTNNLTFVHQLLLGRKFNEFISFQIMPTYVHRNFVLDLESNNDIYSLGAAARIQVSKVLAFNLEYYLNLPDQLASQYQSSAGLGVELETKGHIFQLNFTNSLGMIAPLYIAETTGRVQNGNIHFGFNITRDFKVGARK</sequence>
<dbReference type="Proteomes" id="UP000193804">
    <property type="component" value="Unassembled WGS sequence"/>
</dbReference>
<dbReference type="OrthoDB" id="1117410at2"/>